<sequence length="828" mass="94313">MKLKLLIFFLGCTLIATSQNLEQIGKAPLVKVNGGVSANSVYYDGSANRDPFTYFINGNLNFNISGIYNIPLSFSYTNQDFGYSTPFKINRLSIHPSYKWIATHIGDVAMTFSPYTVSGHHFTGFGTDLTPNKPYKISAFYGRLLKATEYNEEVPDAIPTYKRMGYGLKTSYDFNKFSVGVIFFKAKDEASSLDIIIPEELNVNPKENLVISIESSVEITKGLSFNIEVAQSAVTENIEDEEINKSSNVLGFLINEKASTDYYTALNTDFTYSFGKGSVGMGYERIDPQYRTFGAYFFNNDLENITLNAAQELFNGRVSLSLNAGLQRDDLKNEKEAQSNRIVSAINASIQASNRLNIGVSYSNFQSYTNIRTAFDEINQVNQFENLDTLDFKQVSQNAALNLGYLVSQSPKKQQNLGFNLTFQATKDEQGTADATNNETNFYNAGANYTITYPERTLTINAAINAAYNVVELADALTYGPTLSASKQFFDKKLRTNISASYNENLVDGNSQGNVMNFGANAGYIYKEKHNINLNALTLFRNTTNTSAHDFTVTLGYSYSFDVKKPDLRFAKRTSKDIDDKKNQEKTTDTLQKLENKLQEEKASKQNYYRFRYRIEIYEGNASTVANKIETISQQKYFKEKEAFSKDKIQNQLSILKEKAKTDTDFKNSALNYLDSVYLRKDFIPIYQERLQYVLVHLQKELLEKSQEMKVKYATAKSDMESHPLHTLNDAEKEQADERDQFDYMKLKTIYRVDGNRLESYLNLRFEIGKILKGNAVVKNDKKLNQFMTMTKEGAFSVYLKDKDLEKINIYLEEQIIRYYDKLYQSSE</sequence>
<dbReference type="AlphaFoldDB" id="A0A023BNP9"/>
<accession>A0A023BNP9</accession>
<dbReference type="STRING" id="1317122.ATO12_10805"/>
<evidence type="ECO:0008006" key="5">
    <source>
        <dbReference type="Google" id="ProtNLM"/>
    </source>
</evidence>
<organism evidence="3 4">
    <name type="scientific">Aquimarina atlantica</name>
    <dbReference type="NCBI Taxonomy" id="1317122"/>
    <lineage>
        <taxon>Bacteria</taxon>
        <taxon>Pseudomonadati</taxon>
        <taxon>Bacteroidota</taxon>
        <taxon>Flavobacteriia</taxon>
        <taxon>Flavobacteriales</taxon>
        <taxon>Flavobacteriaceae</taxon>
        <taxon>Aquimarina</taxon>
    </lineage>
</organism>
<dbReference type="EMBL" id="AQRA01000020">
    <property type="protein sequence ID" value="EZH71333.1"/>
    <property type="molecule type" value="Genomic_DNA"/>
</dbReference>
<reference evidence="3 4" key="1">
    <citation type="submission" date="2014-04" db="EMBL/GenBank/DDBJ databases">
        <title>Aquimarina sp. 22II-S11-z7 Genome Sequencing.</title>
        <authorList>
            <person name="Lai Q."/>
        </authorList>
    </citation>
    <scope>NUCLEOTIDE SEQUENCE [LARGE SCALE GENOMIC DNA]</scope>
    <source>
        <strain evidence="3 4">22II-S11-z7</strain>
    </source>
</reference>
<dbReference type="Proteomes" id="UP000023541">
    <property type="component" value="Unassembled WGS sequence"/>
</dbReference>
<dbReference type="SUPFAM" id="SSF56935">
    <property type="entry name" value="Porins"/>
    <property type="match status" value="1"/>
</dbReference>
<evidence type="ECO:0000313" key="4">
    <source>
        <dbReference type="Proteomes" id="UP000023541"/>
    </source>
</evidence>
<gene>
    <name evidence="3" type="ORF">ATO12_10805</name>
</gene>
<dbReference type="RefSeq" id="WP_051576068.1">
    <property type="nucleotide sequence ID" value="NZ_AQRA01000020.1"/>
</dbReference>
<dbReference type="eggNOG" id="COG3188">
    <property type="taxonomic scope" value="Bacteria"/>
</dbReference>
<proteinExistence type="predicted"/>
<evidence type="ECO:0000256" key="1">
    <source>
        <dbReference type="SAM" id="Coils"/>
    </source>
</evidence>
<keyword evidence="1" id="KW-0175">Coiled coil</keyword>
<name>A0A023BNP9_9FLAO</name>
<dbReference type="OrthoDB" id="1091532at2"/>
<evidence type="ECO:0000256" key="2">
    <source>
        <dbReference type="SAM" id="SignalP"/>
    </source>
</evidence>
<evidence type="ECO:0000313" key="3">
    <source>
        <dbReference type="EMBL" id="EZH71333.1"/>
    </source>
</evidence>
<protein>
    <recommendedName>
        <fullName evidence="5">Outer membrane protein beta-barrel domain-containing protein</fullName>
    </recommendedName>
</protein>
<comment type="caution">
    <text evidence="3">The sequence shown here is derived from an EMBL/GenBank/DDBJ whole genome shotgun (WGS) entry which is preliminary data.</text>
</comment>
<feature type="coiled-coil region" evidence="1">
    <location>
        <begin position="581"/>
        <end position="611"/>
    </location>
</feature>
<feature type="chain" id="PRO_5001512185" description="Outer membrane protein beta-barrel domain-containing protein" evidence="2">
    <location>
        <begin position="19"/>
        <end position="828"/>
    </location>
</feature>
<keyword evidence="2" id="KW-0732">Signal</keyword>
<keyword evidence="4" id="KW-1185">Reference proteome</keyword>
<feature type="signal peptide" evidence="2">
    <location>
        <begin position="1"/>
        <end position="18"/>
    </location>
</feature>